<comment type="caution">
    <text evidence="1">The sequence shown here is derived from an EMBL/GenBank/DDBJ whole genome shotgun (WGS) entry which is preliminary data.</text>
</comment>
<dbReference type="Proteomes" id="UP000533598">
    <property type="component" value="Unassembled WGS sequence"/>
</dbReference>
<dbReference type="AlphaFoldDB" id="A0A7W7CGT2"/>
<dbReference type="EMBL" id="JACHMH010000001">
    <property type="protein sequence ID" value="MBB4680967.1"/>
    <property type="molecule type" value="Genomic_DNA"/>
</dbReference>
<keyword evidence="2" id="KW-1185">Reference proteome</keyword>
<proteinExistence type="predicted"/>
<dbReference type="InterPro" id="IPR025358">
    <property type="entry name" value="DUF4262"/>
</dbReference>
<evidence type="ECO:0008006" key="3">
    <source>
        <dbReference type="Google" id="ProtNLM"/>
    </source>
</evidence>
<name>A0A7W7CGT2_9PSEU</name>
<accession>A0A7W7CGT2</accession>
<evidence type="ECO:0000313" key="2">
    <source>
        <dbReference type="Proteomes" id="UP000533598"/>
    </source>
</evidence>
<evidence type="ECO:0000313" key="1">
    <source>
        <dbReference type="EMBL" id="MBB4680967.1"/>
    </source>
</evidence>
<organism evidence="1 2">
    <name type="scientific">Crossiella cryophila</name>
    <dbReference type="NCBI Taxonomy" id="43355"/>
    <lineage>
        <taxon>Bacteria</taxon>
        <taxon>Bacillati</taxon>
        <taxon>Actinomycetota</taxon>
        <taxon>Actinomycetes</taxon>
        <taxon>Pseudonocardiales</taxon>
        <taxon>Pseudonocardiaceae</taxon>
        <taxon>Crossiella</taxon>
    </lineage>
</organism>
<sequence length="175" mass="19893">MCDRCNGATAEDVRRDLLKHVAEHDYATIAVPAERDPLTGLRIPGSHHTVGLWALRHTPEVIILGAPDHHARDLVRRYAERADAGERFAPGYRYDGFIDGYQITFEHVAEEHYPDWLPTARALYPDNDFPTLQLLWPKHDHAWPWQGGCYRFHRAQPVLTTSGTPESWLPGVNGP</sequence>
<dbReference type="RefSeq" id="WP_185007156.1">
    <property type="nucleotide sequence ID" value="NZ_BAAAUI010000039.1"/>
</dbReference>
<gene>
    <name evidence="1" type="ORF">HNR67_007085</name>
</gene>
<protein>
    <recommendedName>
        <fullName evidence="3">DUF4262 domain-containing protein</fullName>
    </recommendedName>
</protein>
<dbReference type="Pfam" id="PF14081">
    <property type="entry name" value="DUF4262"/>
    <property type="match status" value="1"/>
</dbReference>
<reference evidence="1 2" key="1">
    <citation type="submission" date="2020-08" db="EMBL/GenBank/DDBJ databases">
        <title>Sequencing the genomes of 1000 actinobacteria strains.</title>
        <authorList>
            <person name="Klenk H.-P."/>
        </authorList>
    </citation>
    <scope>NUCLEOTIDE SEQUENCE [LARGE SCALE GENOMIC DNA]</scope>
    <source>
        <strain evidence="1 2">DSM 44230</strain>
    </source>
</reference>